<accession>A0A3B7MKH8</accession>
<gene>
    <name evidence="2" type="ORF">D3H65_09300</name>
</gene>
<organism evidence="2 3">
    <name type="scientific">Paraflavitalea soli</name>
    <dbReference type="NCBI Taxonomy" id="2315862"/>
    <lineage>
        <taxon>Bacteria</taxon>
        <taxon>Pseudomonadati</taxon>
        <taxon>Bacteroidota</taxon>
        <taxon>Chitinophagia</taxon>
        <taxon>Chitinophagales</taxon>
        <taxon>Chitinophagaceae</taxon>
        <taxon>Paraflavitalea</taxon>
    </lineage>
</organism>
<proteinExistence type="predicted"/>
<evidence type="ECO:0000313" key="2">
    <source>
        <dbReference type="EMBL" id="AXY74157.1"/>
    </source>
</evidence>
<protein>
    <submittedName>
        <fullName evidence="2">Uncharacterized protein</fullName>
    </submittedName>
</protein>
<dbReference type="Proteomes" id="UP000263900">
    <property type="component" value="Chromosome"/>
</dbReference>
<evidence type="ECO:0000256" key="1">
    <source>
        <dbReference type="SAM" id="Phobius"/>
    </source>
</evidence>
<dbReference type="EMBL" id="CP032157">
    <property type="protein sequence ID" value="AXY74157.1"/>
    <property type="molecule type" value="Genomic_DNA"/>
</dbReference>
<keyword evidence="1" id="KW-0472">Membrane</keyword>
<reference evidence="2 3" key="1">
    <citation type="submission" date="2018-09" db="EMBL/GenBank/DDBJ databases">
        <title>Genome sequencing of strain 6GH32-13.</title>
        <authorList>
            <person name="Weon H.-Y."/>
            <person name="Heo J."/>
            <person name="Kwon S.-W."/>
        </authorList>
    </citation>
    <scope>NUCLEOTIDE SEQUENCE [LARGE SCALE GENOMIC DNA]</scope>
    <source>
        <strain evidence="2 3">5GH32-13</strain>
    </source>
</reference>
<dbReference type="KEGG" id="pseg:D3H65_09300"/>
<name>A0A3B7MKH8_9BACT</name>
<feature type="transmembrane region" description="Helical" evidence="1">
    <location>
        <begin position="85"/>
        <end position="112"/>
    </location>
</feature>
<keyword evidence="1" id="KW-1133">Transmembrane helix</keyword>
<feature type="transmembrane region" description="Helical" evidence="1">
    <location>
        <begin position="12"/>
        <end position="34"/>
    </location>
</feature>
<sequence length="143" mass="14431">MSCSHKLFTKNYMFYLVLTCLVIGSLSLLPENAFSQTGAEGTSPRVTGITAGRARALAGAVVGLISIVVGWRARVSNNANKRTQAIIALSLGAVAIVLSLIHLSVSAGAVFGSGSGKAGAIVGLVLALIGSALGGLALRPQRG</sequence>
<keyword evidence="1" id="KW-0812">Transmembrane</keyword>
<feature type="transmembrane region" description="Helical" evidence="1">
    <location>
        <begin position="54"/>
        <end position="73"/>
    </location>
</feature>
<dbReference type="AlphaFoldDB" id="A0A3B7MKH8"/>
<keyword evidence="3" id="KW-1185">Reference proteome</keyword>
<evidence type="ECO:0000313" key="3">
    <source>
        <dbReference type="Proteomes" id="UP000263900"/>
    </source>
</evidence>
<dbReference type="RefSeq" id="WP_119050044.1">
    <property type="nucleotide sequence ID" value="NZ_CP032157.1"/>
</dbReference>
<dbReference type="InterPro" id="IPR045770">
    <property type="entry name" value="DUF6223"/>
</dbReference>
<dbReference type="Pfam" id="PF19733">
    <property type="entry name" value="DUF6223"/>
    <property type="match status" value="1"/>
</dbReference>
<feature type="transmembrane region" description="Helical" evidence="1">
    <location>
        <begin position="118"/>
        <end position="138"/>
    </location>
</feature>